<dbReference type="OrthoDB" id="2433853at2759"/>
<evidence type="ECO:0000313" key="2">
    <source>
        <dbReference type="EMBL" id="KAF9579280.1"/>
    </source>
</evidence>
<organism evidence="2 3">
    <name type="scientific">Lunasporangiospora selenospora</name>
    <dbReference type="NCBI Taxonomy" id="979761"/>
    <lineage>
        <taxon>Eukaryota</taxon>
        <taxon>Fungi</taxon>
        <taxon>Fungi incertae sedis</taxon>
        <taxon>Mucoromycota</taxon>
        <taxon>Mortierellomycotina</taxon>
        <taxon>Mortierellomycetes</taxon>
        <taxon>Mortierellales</taxon>
        <taxon>Mortierellaceae</taxon>
        <taxon>Lunasporangiospora</taxon>
    </lineage>
</organism>
<dbReference type="EMBL" id="JAABOA010002892">
    <property type="protein sequence ID" value="KAF9579280.1"/>
    <property type="molecule type" value="Genomic_DNA"/>
</dbReference>
<evidence type="ECO:0000313" key="3">
    <source>
        <dbReference type="Proteomes" id="UP000780801"/>
    </source>
</evidence>
<feature type="region of interest" description="Disordered" evidence="1">
    <location>
        <begin position="66"/>
        <end position="92"/>
    </location>
</feature>
<gene>
    <name evidence="2" type="ORF">BGW38_004522</name>
</gene>
<name>A0A9P6KC35_9FUNG</name>
<proteinExistence type="predicted"/>
<evidence type="ECO:0000256" key="1">
    <source>
        <dbReference type="SAM" id="MobiDB-lite"/>
    </source>
</evidence>
<comment type="caution">
    <text evidence="2">The sequence shown here is derived from an EMBL/GenBank/DDBJ whole genome shotgun (WGS) entry which is preliminary data.</text>
</comment>
<dbReference type="Proteomes" id="UP000780801">
    <property type="component" value="Unassembled WGS sequence"/>
</dbReference>
<feature type="region of interest" description="Disordered" evidence="1">
    <location>
        <begin position="1"/>
        <end position="36"/>
    </location>
</feature>
<dbReference type="AlphaFoldDB" id="A0A9P6KC35"/>
<protein>
    <submittedName>
        <fullName evidence="2">Uncharacterized protein</fullName>
    </submittedName>
</protein>
<sequence length="195" mass="20919">MTSPSFENILPANTTSETMATTSTTTPAPASGSGLGRRNTLKAYLANKNKLKERNAINIIVNPSVLHENPPLSSSPEKDSMLSPQPTSPDGLFTQQLIQLSNPSSPTATSPTSTAAAAAAAAEAFGLVDLDSTALSPMASKEELKQQKAQLCQDLDEVMKQRRALLQSWARDYKNLKRSGSLAKRQDDLFWVTTA</sequence>
<feature type="compositionally biased region" description="Low complexity" evidence="1">
    <location>
        <begin position="11"/>
        <end position="31"/>
    </location>
</feature>
<reference evidence="2" key="1">
    <citation type="journal article" date="2020" name="Fungal Divers.">
        <title>Resolving the Mortierellaceae phylogeny through synthesis of multi-gene phylogenetics and phylogenomics.</title>
        <authorList>
            <person name="Vandepol N."/>
            <person name="Liber J."/>
            <person name="Desiro A."/>
            <person name="Na H."/>
            <person name="Kennedy M."/>
            <person name="Barry K."/>
            <person name="Grigoriev I.V."/>
            <person name="Miller A.N."/>
            <person name="O'Donnell K."/>
            <person name="Stajich J.E."/>
            <person name="Bonito G."/>
        </authorList>
    </citation>
    <scope>NUCLEOTIDE SEQUENCE</scope>
    <source>
        <strain evidence="2">KOD1015</strain>
    </source>
</reference>
<accession>A0A9P6KC35</accession>
<keyword evidence="3" id="KW-1185">Reference proteome</keyword>